<dbReference type="AlphaFoldDB" id="W1RSF3"/>
<keyword evidence="3" id="KW-1185">Reference proteome</keyword>
<organism evidence="2 3">
    <name type="scientific">Marinomonas profundimaris</name>
    <dbReference type="NCBI Taxonomy" id="1208321"/>
    <lineage>
        <taxon>Bacteria</taxon>
        <taxon>Pseudomonadati</taxon>
        <taxon>Pseudomonadota</taxon>
        <taxon>Gammaproteobacteria</taxon>
        <taxon>Oceanospirillales</taxon>
        <taxon>Oceanospirillaceae</taxon>
        <taxon>Marinomonas</taxon>
    </lineage>
</organism>
<dbReference type="InterPro" id="IPR005122">
    <property type="entry name" value="Uracil-DNA_glycosylase-like"/>
</dbReference>
<proteinExistence type="predicted"/>
<accession>W1RSF3</accession>
<dbReference type="eggNOG" id="ENOG5030SWP">
    <property type="taxonomic scope" value="Bacteria"/>
</dbReference>
<evidence type="ECO:0000259" key="1">
    <source>
        <dbReference type="Pfam" id="PF03167"/>
    </source>
</evidence>
<sequence>MQAQKYLNLLNQLKVSKYRNSSQSLCCFNAQKGSEYNNNLMVVGRAVNSWHHEFELNNLNVESMVEEVFRQPTTFECPLKWVEDSWGSQEGYNTKSSAFWRVIKQVSQRLNEASSTTGWASKIVWSNLYKIAPSITGNPSDSLCDKQFTYCNELLLAEIIEYRPRVIVFFTGLNWFNGFLNEAVSLSSNKEHSLVEAHGVLKINDKDVKIIIAKHPQGKPEAEMIHEILTIASVT</sequence>
<dbReference type="Proteomes" id="UP000018857">
    <property type="component" value="Unassembled WGS sequence"/>
</dbReference>
<feature type="domain" description="Uracil-DNA glycosylase-like" evidence="1">
    <location>
        <begin position="95"/>
        <end position="217"/>
    </location>
</feature>
<comment type="caution">
    <text evidence="2">The sequence shown here is derived from an EMBL/GenBank/DDBJ whole genome shotgun (WGS) entry which is preliminary data.</text>
</comment>
<dbReference type="Pfam" id="PF03167">
    <property type="entry name" value="UDG"/>
    <property type="match status" value="1"/>
</dbReference>
<dbReference type="RefSeq" id="WP_024024247.1">
    <property type="nucleotide sequence ID" value="NZ_AYOZ01000023.1"/>
</dbReference>
<protein>
    <recommendedName>
        <fullName evidence="1">Uracil-DNA glycosylase-like domain-containing protein</fullName>
    </recommendedName>
</protein>
<reference evidence="2 3" key="1">
    <citation type="journal article" date="2014" name="Genome Announc.">
        <title>Draft Genome Sequence of Marinomonas sp. Strain D104, a Polycyclic Aromatic Hydrocarbon-Degrading Bacterium from the Deep-Sea Sediment of the Arctic Ocean.</title>
        <authorList>
            <person name="Dong C."/>
            <person name="Bai X."/>
            <person name="Lai Q."/>
            <person name="Xie Y."/>
            <person name="Chen X."/>
            <person name="Shao Z."/>
        </authorList>
    </citation>
    <scope>NUCLEOTIDE SEQUENCE [LARGE SCALE GENOMIC DNA]</scope>
    <source>
        <strain evidence="2 3">D104</strain>
    </source>
</reference>
<evidence type="ECO:0000313" key="3">
    <source>
        <dbReference type="Proteomes" id="UP000018857"/>
    </source>
</evidence>
<dbReference type="PATRIC" id="fig|1208321.3.peg.2144"/>
<dbReference type="EMBL" id="AYOZ01000023">
    <property type="protein sequence ID" value="ETI59725.1"/>
    <property type="molecule type" value="Genomic_DNA"/>
</dbReference>
<evidence type="ECO:0000313" key="2">
    <source>
        <dbReference type="EMBL" id="ETI59725.1"/>
    </source>
</evidence>
<name>W1RSF3_9GAMM</name>
<gene>
    <name evidence="2" type="ORF">D104_10800</name>
</gene>